<dbReference type="InterPro" id="IPR006089">
    <property type="entry name" value="Acyl-CoA_DH_CS"/>
</dbReference>
<sequence length="379" mass="40992">MAYHYCTDEQISLLEMVKEFADKEIRPNVSQWDEKGELPLDVVNAGLDMGLHCMDVPEEYGGSGLSAKTCCMIFEELSKADIGVSCAFSVTGTGVDPVMLFGSEEQKRLYADLVFRGRGLASFCLTEPGAGSDAGNVQTTAVKKGGEYVLNGTKCFITNAGFANAYFVIASTDKSKGNRGLSGFIVPKGTKGLSVGKEENKCGFRTSNTAEVILEDVVVPESYRVGREGDGFRIAMATLDHGRPKIGATALGLGQRALDEAVKYSKERVQFGKPISDNQGLQFMLADMEIKMEASRCLVYHVAELMDQGLPITMNGSIAKCFSTDSAMSVVTDAVQVLGGYGYMKEYPVEKLMRDAKVLQIVEGTNQIQRVVIAGHLLK</sequence>
<dbReference type="GO" id="GO:0003995">
    <property type="term" value="F:acyl-CoA dehydrogenase activity"/>
    <property type="evidence" value="ECO:0007669"/>
    <property type="project" value="InterPro"/>
</dbReference>
<evidence type="ECO:0000256" key="1">
    <source>
        <dbReference type="ARBA" id="ARBA00001974"/>
    </source>
</evidence>
<feature type="domain" description="Acyl-CoA dehydrogenase/oxidase C-terminal" evidence="7">
    <location>
        <begin position="229"/>
        <end position="377"/>
    </location>
</feature>
<reference evidence="10 11" key="1">
    <citation type="submission" date="2017-04" db="EMBL/GenBank/DDBJ databases">
        <authorList>
            <person name="Afonso C.L."/>
            <person name="Miller P.J."/>
            <person name="Scott M.A."/>
            <person name="Spackman E."/>
            <person name="Goraichik I."/>
            <person name="Dimitrov K.M."/>
            <person name="Suarez D.L."/>
            <person name="Swayne D.E."/>
        </authorList>
    </citation>
    <scope>NUCLEOTIDE SEQUENCE [LARGE SCALE GENOMIC DNA]</scope>
    <source>
        <strain evidence="10 11">DSM 12816</strain>
    </source>
</reference>
<evidence type="ECO:0000256" key="3">
    <source>
        <dbReference type="ARBA" id="ARBA00022630"/>
    </source>
</evidence>
<dbReference type="FunFam" id="2.40.110.10:FF:000001">
    <property type="entry name" value="Acyl-CoA dehydrogenase, mitochondrial"/>
    <property type="match status" value="1"/>
</dbReference>
<keyword evidence="11" id="KW-1185">Reference proteome</keyword>
<dbReference type="FunFam" id="1.20.140.10:FF:000011">
    <property type="entry name" value="Medium-chain specific acyl-CoA dehydrogenase, mitochondrial"/>
    <property type="match status" value="1"/>
</dbReference>
<dbReference type="GO" id="GO:0050660">
    <property type="term" value="F:flavin adenine dinucleotide binding"/>
    <property type="evidence" value="ECO:0007669"/>
    <property type="project" value="InterPro"/>
</dbReference>
<accession>A0A1W2C417</accession>
<dbReference type="SUPFAM" id="SSF56645">
    <property type="entry name" value="Acyl-CoA dehydrogenase NM domain-like"/>
    <property type="match status" value="1"/>
</dbReference>
<dbReference type="AlphaFoldDB" id="A0A1W2C417"/>
<dbReference type="InterPro" id="IPR013786">
    <property type="entry name" value="AcylCoA_DH/ox_N"/>
</dbReference>
<dbReference type="SUPFAM" id="SSF47203">
    <property type="entry name" value="Acyl-CoA dehydrogenase C-terminal domain-like"/>
    <property type="match status" value="1"/>
</dbReference>
<evidence type="ECO:0000259" key="9">
    <source>
        <dbReference type="Pfam" id="PF02771"/>
    </source>
</evidence>
<dbReference type="Pfam" id="PF02770">
    <property type="entry name" value="Acyl-CoA_dh_M"/>
    <property type="match status" value="1"/>
</dbReference>
<dbReference type="InterPro" id="IPR046373">
    <property type="entry name" value="Acyl-CoA_Oxase/DH_mid-dom_sf"/>
</dbReference>
<proteinExistence type="inferred from homology"/>
<dbReference type="InterPro" id="IPR037069">
    <property type="entry name" value="AcylCoA_DH/ox_N_sf"/>
</dbReference>
<comment type="cofactor">
    <cofactor evidence="1 6">
        <name>FAD</name>
        <dbReference type="ChEBI" id="CHEBI:57692"/>
    </cofactor>
</comment>
<dbReference type="Gene3D" id="1.20.140.10">
    <property type="entry name" value="Butyryl-CoA Dehydrogenase, subunit A, domain 3"/>
    <property type="match status" value="1"/>
</dbReference>
<feature type="domain" description="Acyl-CoA oxidase/dehydrogenase middle" evidence="8">
    <location>
        <begin position="122"/>
        <end position="217"/>
    </location>
</feature>
<dbReference type="RefSeq" id="WP_084235209.1">
    <property type="nucleotide sequence ID" value="NZ_FWXW01000007.1"/>
</dbReference>
<dbReference type="PIRSF" id="PIRSF016578">
    <property type="entry name" value="HsaA"/>
    <property type="match status" value="1"/>
</dbReference>
<evidence type="ECO:0000259" key="7">
    <source>
        <dbReference type="Pfam" id="PF00441"/>
    </source>
</evidence>
<dbReference type="Proteomes" id="UP000192790">
    <property type="component" value="Unassembled WGS sequence"/>
</dbReference>
<keyword evidence="4 6" id="KW-0274">FAD</keyword>
<dbReference type="STRING" id="1122930.SAMN02745168_2534"/>
<evidence type="ECO:0000256" key="6">
    <source>
        <dbReference type="RuleBase" id="RU362125"/>
    </source>
</evidence>
<dbReference type="InterPro" id="IPR009100">
    <property type="entry name" value="AcylCoA_DH/oxidase_NM_dom_sf"/>
</dbReference>
<keyword evidence="3 6" id="KW-0285">Flavoprotein</keyword>
<dbReference type="EMBL" id="FWXW01000007">
    <property type="protein sequence ID" value="SMC79764.1"/>
    <property type="molecule type" value="Genomic_DNA"/>
</dbReference>
<evidence type="ECO:0000256" key="5">
    <source>
        <dbReference type="ARBA" id="ARBA00023002"/>
    </source>
</evidence>
<feature type="domain" description="Acyl-CoA dehydrogenase/oxidase N-terminal" evidence="9">
    <location>
        <begin position="7"/>
        <end position="112"/>
    </location>
</feature>
<organism evidence="10 11">
    <name type="scientific">Papillibacter cinnamivorans DSM 12816</name>
    <dbReference type="NCBI Taxonomy" id="1122930"/>
    <lineage>
        <taxon>Bacteria</taxon>
        <taxon>Bacillati</taxon>
        <taxon>Bacillota</taxon>
        <taxon>Clostridia</taxon>
        <taxon>Eubacteriales</taxon>
        <taxon>Oscillospiraceae</taxon>
        <taxon>Papillibacter</taxon>
    </lineage>
</organism>
<dbReference type="OrthoDB" id="9802447at2"/>
<dbReference type="InterPro" id="IPR006091">
    <property type="entry name" value="Acyl-CoA_Oxase/DH_mid-dom"/>
</dbReference>
<comment type="similarity">
    <text evidence="2 6">Belongs to the acyl-CoA dehydrogenase family.</text>
</comment>
<dbReference type="InterPro" id="IPR009075">
    <property type="entry name" value="AcylCo_DH/oxidase_C"/>
</dbReference>
<protein>
    <submittedName>
        <fullName evidence="10">Acyl-CoA dehydrogenase</fullName>
    </submittedName>
</protein>
<dbReference type="Pfam" id="PF00441">
    <property type="entry name" value="Acyl-CoA_dh_1"/>
    <property type="match status" value="1"/>
</dbReference>
<dbReference type="Gene3D" id="2.40.110.10">
    <property type="entry name" value="Butyryl-CoA Dehydrogenase, subunit A, domain 2"/>
    <property type="match status" value="1"/>
</dbReference>
<dbReference type="Pfam" id="PF02771">
    <property type="entry name" value="Acyl-CoA_dh_N"/>
    <property type="match status" value="1"/>
</dbReference>
<gene>
    <name evidence="10" type="ORF">SAMN02745168_2534</name>
</gene>
<dbReference type="PANTHER" id="PTHR43884">
    <property type="entry name" value="ACYL-COA DEHYDROGENASE"/>
    <property type="match status" value="1"/>
</dbReference>
<evidence type="ECO:0000256" key="4">
    <source>
        <dbReference type="ARBA" id="ARBA00022827"/>
    </source>
</evidence>
<name>A0A1W2C417_9FIRM</name>
<dbReference type="InterPro" id="IPR036250">
    <property type="entry name" value="AcylCo_DH-like_C"/>
</dbReference>
<evidence type="ECO:0000313" key="10">
    <source>
        <dbReference type="EMBL" id="SMC79764.1"/>
    </source>
</evidence>
<dbReference type="PANTHER" id="PTHR43884:SF12">
    <property type="entry name" value="ISOVALERYL-COA DEHYDROGENASE, MITOCHONDRIAL-RELATED"/>
    <property type="match status" value="1"/>
</dbReference>
<dbReference type="Gene3D" id="1.10.540.10">
    <property type="entry name" value="Acyl-CoA dehydrogenase/oxidase, N-terminal domain"/>
    <property type="match status" value="1"/>
</dbReference>
<dbReference type="PROSITE" id="PS00073">
    <property type="entry name" value="ACYL_COA_DH_2"/>
    <property type="match status" value="1"/>
</dbReference>
<evidence type="ECO:0000256" key="2">
    <source>
        <dbReference type="ARBA" id="ARBA00009347"/>
    </source>
</evidence>
<keyword evidence="5 6" id="KW-0560">Oxidoreductase</keyword>
<evidence type="ECO:0000313" key="11">
    <source>
        <dbReference type="Proteomes" id="UP000192790"/>
    </source>
</evidence>
<evidence type="ECO:0000259" key="8">
    <source>
        <dbReference type="Pfam" id="PF02770"/>
    </source>
</evidence>